<keyword evidence="1" id="KW-0378">Hydrolase</keyword>
<dbReference type="InterPro" id="IPR036278">
    <property type="entry name" value="Sialidase_sf"/>
</dbReference>
<dbReference type="InParanoid" id="A0A2T3AXJ8"/>
<protein>
    <submittedName>
        <fullName evidence="1">Glycoside hydrolase family 93 protein</fullName>
    </submittedName>
</protein>
<keyword evidence="2" id="KW-1185">Reference proteome</keyword>
<dbReference type="PANTHER" id="PTHR38792">
    <property type="entry name" value="BNR/ASP-BOX REPEAT DOMAIN PROTEIN (AFU_ORTHOLOGUE AFUA_7G06430)-RELATED"/>
    <property type="match status" value="1"/>
</dbReference>
<dbReference type="GeneID" id="36569036"/>
<accession>A0A2T3AXJ8</accession>
<evidence type="ECO:0000313" key="1">
    <source>
        <dbReference type="EMBL" id="PSS14784.1"/>
    </source>
</evidence>
<dbReference type="STRING" id="857342.A0A2T3AXJ8"/>
<organism evidence="1 2">
    <name type="scientific">Amorphotheca resinae ATCC 22711</name>
    <dbReference type="NCBI Taxonomy" id="857342"/>
    <lineage>
        <taxon>Eukaryota</taxon>
        <taxon>Fungi</taxon>
        <taxon>Dikarya</taxon>
        <taxon>Ascomycota</taxon>
        <taxon>Pezizomycotina</taxon>
        <taxon>Leotiomycetes</taxon>
        <taxon>Helotiales</taxon>
        <taxon>Amorphothecaceae</taxon>
        <taxon>Amorphotheca</taxon>
    </lineage>
</organism>
<name>A0A2T3AXJ8_AMORE</name>
<reference evidence="1 2" key="1">
    <citation type="journal article" date="2018" name="New Phytol.">
        <title>Comparative genomics and transcriptomics depict ericoid mycorrhizal fungi as versatile saprotrophs and plant mutualists.</title>
        <authorList>
            <person name="Martino E."/>
            <person name="Morin E."/>
            <person name="Grelet G.A."/>
            <person name="Kuo A."/>
            <person name="Kohler A."/>
            <person name="Daghino S."/>
            <person name="Barry K.W."/>
            <person name="Cichocki N."/>
            <person name="Clum A."/>
            <person name="Dockter R.B."/>
            <person name="Hainaut M."/>
            <person name="Kuo R.C."/>
            <person name="LaButti K."/>
            <person name="Lindahl B.D."/>
            <person name="Lindquist E.A."/>
            <person name="Lipzen A."/>
            <person name="Khouja H.R."/>
            <person name="Magnuson J."/>
            <person name="Murat C."/>
            <person name="Ohm R.A."/>
            <person name="Singer S.W."/>
            <person name="Spatafora J.W."/>
            <person name="Wang M."/>
            <person name="Veneault-Fourrey C."/>
            <person name="Henrissat B."/>
            <person name="Grigoriev I.V."/>
            <person name="Martin F.M."/>
            <person name="Perotto S."/>
        </authorList>
    </citation>
    <scope>NUCLEOTIDE SEQUENCE [LARGE SCALE GENOMIC DNA]</scope>
    <source>
        <strain evidence="1 2">ATCC 22711</strain>
    </source>
</reference>
<dbReference type="Gene3D" id="2.120.10.10">
    <property type="match status" value="1"/>
</dbReference>
<dbReference type="SUPFAM" id="SSF50939">
    <property type="entry name" value="Sialidases"/>
    <property type="match status" value="1"/>
</dbReference>
<evidence type="ECO:0000313" key="2">
    <source>
        <dbReference type="Proteomes" id="UP000241818"/>
    </source>
</evidence>
<dbReference type="Proteomes" id="UP000241818">
    <property type="component" value="Unassembled WGS sequence"/>
</dbReference>
<dbReference type="RefSeq" id="XP_024719383.1">
    <property type="nucleotide sequence ID" value="XM_024860955.1"/>
</dbReference>
<gene>
    <name evidence="1" type="ORF">M430DRAFT_104797</name>
</gene>
<dbReference type="PANTHER" id="PTHR38792:SF3">
    <property type="entry name" value="BNR_ASP-BOX REPEAT DOMAIN PROTEIN (AFU_ORTHOLOGUE AFUA_7G06430)-RELATED"/>
    <property type="match status" value="1"/>
</dbReference>
<dbReference type="CDD" id="cd15482">
    <property type="entry name" value="Sialidase_non-viral"/>
    <property type="match status" value="1"/>
</dbReference>
<dbReference type="EMBL" id="KZ679013">
    <property type="protein sequence ID" value="PSS14784.1"/>
    <property type="molecule type" value="Genomic_DNA"/>
</dbReference>
<dbReference type="AlphaFoldDB" id="A0A2T3AXJ8"/>
<proteinExistence type="predicted"/>
<sequence length="301" mass="32348">MAHGTYPRATRLQDGSILGVHTAFQGGTNIIAVVRSTDNGLTWSPVGEVTRGVGDIDNPFIVQLPNGKIVCAFRNHSRDSGGRYTWFRITACGSDNGGADWRYLSTVEENGNPVTGLWEPFLRIARDGSLQIYYSRELSGSDQDSIQRVSRDGGVTWSADKTISGAGIVARDGMLGLAPFEGKLIAVFETNQDGPMSIKSVESPDDGATWGNRQPVYSAKGIAAAPQVTNCGGKLVVTFQTDEEGLDTSIVMLVGRPGAWSKKMLVSPKKSSWAGILTLDESSVLVMFDNGGCKTRRITLR</sequence>
<dbReference type="OrthoDB" id="2739686at2759"/>
<dbReference type="GO" id="GO:0016787">
    <property type="term" value="F:hydrolase activity"/>
    <property type="evidence" value="ECO:0007669"/>
    <property type="project" value="UniProtKB-KW"/>
</dbReference>